<dbReference type="InterPro" id="IPR009834">
    <property type="entry name" value="Ureide_permease"/>
</dbReference>
<keyword evidence="2" id="KW-1133">Transmembrane helix</keyword>
<evidence type="ECO:0000259" key="3">
    <source>
        <dbReference type="Pfam" id="PF02714"/>
    </source>
</evidence>
<gene>
    <name evidence="4" type="ORF">IV203_012831</name>
</gene>
<keyword evidence="5" id="KW-1185">Reference proteome</keyword>
<keyword evidence="2" id="KW-0812">Transmembrane</keyword>
<dbReference type="Pfam" id="PF02714">
    <property type="entry name" value="RSN1_7TM"/>
    <property type="match status" value="1"/>
</dbReference>
<dbReference type="EMBL" id="JAGRRH010000001">
    <property type="protein sequence ID" value="KAG7373736.1"/>
    <property type="molecule type" value="Genomic_DNA"/>
</dbReference>
<reference evidence="4" key="1">
    <citation type="journal article" date="2021" name="Sci. Rep.">
        <title>Diploid genomic architecture of Nitzschia inconspicua, an elite biomass production diatom.</title>
        <authorList>
            <person name="Oliver A."/>
            <person name="Podell S."/>
            <person name="Pinowska A."/>
            <person name="Traller J.C."/>
            <person name="Smith S.R."/>
            <person name="McClure R."/>
            <person name="Beliaev A."/>
            <person name="Bohutskyi P."/>
            <person name="Hill E.A."/>
            <person name="Rabines A."/>
            <person name="Zheng H."/>
            <person name="Allen L.Z."/>
            <person name="Kuo A."/>
            <person name="Grigoriev I.V."/>
            <person name="Allen A.E."/>
            <person name="Hazlebeck D."/>
            <person name="Allen E.E."/>
        </authorList>
    </citation>
    <scope>NUCLEOTIDE SEQUENCE</scope>
    <source>
        <strain evidence="4">Hildebrandi</strain>
    </source>
</reference>
<dbReference type="AlphaFoldDB" id="A0A9K3Q7J8"/>
<feature type="transmembrane region" description="Helical" evidence="2">
    <location>
        <begin position="224"/>
        <end position="246"/>
    </location>
</feature>
<dbReference type="InterPro" id="IPR045122">
    <property type="entry name" value="Csc1-like"/>
</dbReference>
<dbReference type="GO" id="GO:0005227">
    <property type="term" value="F:calcium-activated cation channel activity"/>
    <property type="evidence" value="ECO:0007669"/>
    <property type="project" value="InterPro"/>
</dbReference>
<feature type="region of interest" description="Disordered" evidence="1">
    <location>
        <begin position="570"/>
        <end position="591"/>
    </location>
</feature>
<feature type="transmembrane region" description="Helical" evidence="2">
    <location>
        <begin position="179"/>
        <end position="203"/>
    </location>
</feature>
<feature type="compositionally biased region" description="Acidic residues" evidence="1">
    <location>
        <begin position="572"/>
        <end position="582"/>
    </location>
</feature>
<keyword evidence="2" id="KW-0472">Membrane</keyword>
<dbReference type="Pfam" id="PF07168">
    <property type="entry name" value="Ureide_permease"/>
    <property type="match status" value="1"/>
</dbReference>
<feature type="domain" description="CSC1/OSCA1-like 7TM region" evidence="3">
    <location>
        <begin position="129"/>
        <end position="407"/>
    </location>
</feature>
<dbReference type="PANTHER" id="PTHR13018:SF5">
    <property type="entry name" value="RE44586P"/>
    <property type="match status" value="1"/>
</dbReference>
<dbReference type="OrthoDB" id="48321at2759"/>
<dbReference type="InterPro" id="IPR003864">
    <property type="entry name" value="CSC1/OSCA1-like_7TM"/>
</dbReference>
<evidence type="ECO:0000313" key="5">
    <source>
        <dbReference type="Proteomes" id="UP000693970"/>
    </source>
</evidence>
<reference evidence="4" key="2">
    <citation type="submission" date="2021-04" db="EMBL/GenBank/DDBJ databases">
        <authorList>
            <person name="Podell S."/>
        </authorList>
    </citation>
    <scope>NUCLEOTIDE SEQUENCE</scope>
    <source>
        <strain evidence="4">Hildebrandi</strain>
    </source>
</reference>
<protein>
    <recommendedName>
        <fullName evidence="3">CSC1/OSCA1-like 7TM region domain-containing protein</fullName>
    </recommendedName>
</protein>
<dbReference type="GO" id="GO:0005886">
    <property type="term" value="C:plasma membrane"/>
    <property type="evidence" value="ECO:0007669"/>
    <property type="project" value="TreeGrafter"/>
</dbReference>
<feature type="transmembrane region" description="Helical" evidence="2">
    <location>
        <begin position="348"/>
        <end position="369"/>
    </location>
</feature>
<feature type="transmembrane region" description="Helical" evidence="2">
    <location>
        <begin position="283"/>
        <end position="303"/>
    </location>
</feature>
<organism evidence="4 5">
    <name type="scientific">Nitzschia inconspicua</name>
    <dbReference type="NCBI Taxonomy" id="303405"/>
    <lineage>
        <taxon>Eukaryota</taxon>
        <taxon>Sar</taxon>
        <taxon>Stramenopiles</taxon>
        <taxon>Ochrophyta</taxon>
        <taxon>Bacillariophyta</taxon>
        <taxon>Bacillariophyceae</taxon>
        <taxon>Bacillariophycidae</taxon>
        <taxon>Bacillariales</taxon>
        <taxon>Bacillariaceae</taxon>
        <taxon>Nitzschia</taxon>
    </lineage>
</organism>
<feature type="transmembrane region" description="Helical" evidence="2">
    <location>
        <begin position="419"/>
        <end position="436"/>
    </location>
</feature>
<accession>A0A9K3Q7J8</accession>
<proteinExistence type="predicted"/>
<evidence type="ECO:0000313" key="4">
    <source>
        <dbReference type="EMBL" id="KAG7373736.1"/>
    </source>
</evidence>
<dbReference type="PANTHER" id="PTHR13018">
    <property type="entry name" value="PROBABLE MEMBRANE PROTEIN DUF221-RELATED"/>
    <property type="match status" value="1"/>
</dbReference>
<dbReference type="Proteomes" id="UP000693970">
    <property type="component" value="Unassembled WGS sequence"/>
</dbReference>
<sequence length="960" mass="109216">MILSFPTRRCKRSTESNKGFEIELQPLLTEINGKWRKMPQMKCDLCQMQKVDANNHRAFAALCLALEINSKHYLTQSLADGGAINTWKQIDDIPVAPLADAPPRNIFFFRGCCRPVTITINYKEKKILRYSVILFLFFFCCLYTIPLATIQNLANPDFLATAFPDAPGLHDTSSATYKLFASISGPFSSLMLTLFFCFMPQLFKFLAFYDGISSSMEKAERGALLLYWYFMLVTAFPGASLANMFLSWRSAEASAEDSIQQVLSSIAVAIPGQIAPTWMNWIIMRYSFTWTGAYLFQMNSFITRVLNMKWLNRVMRGGGPGPPAPYRIFVDSGVVFMCIASLSPACPLIVPAAMIYFFVVQPILRWLLIFRPFSPFLHSTMVGGGKWPQLHQIIISALILGQILMAVTVSLMAAYWEGIFIGCCAIPTYLFHLWTLDQFYRPYHDCALIQTSRLGSWQDCNSVKKREEYRNWLVDSHKASYVPLCLLGTQKNLLTAETAVVVPKESDEETLDDISSRRQHIQRHSAQRRAMFNQKRPNHNSWHWVSYGLLAAVWMATRAHVLYARDCHVEDQDQDDQSDSDDRDCIGSRDGYMMASSSSPAAIELHQSKAQRSISYSSLEAIDNSSHTTFQSGLWSNIFHHHHTPRRRRQTTKMMRRSFQSNNSLQSTIHHFHHSHYHHHQYNDNRHYVGPNLKRHWYWPLVVDFVSDFFLPPLTLPSTTPFAWDRLHCPFPSVANVWFSMAFTVSSIIGTLRLMHVPPPETGMRVLSWREDYVPGKSSVNYWGFVAGVLCGIANLLQSQGGRMVGFATADLVQAFPLVSTLWDILLFGEYQQGGRRRQQRRSSSNNNSNINSCNEDGTYYESSTVVIFYLIGILMSRDLWSKFSVLSIQDIGTSSNKFGFQHLLALAENQNDSECDSIGPLEAALSPTLQCQNQHKLGYHSRKQNGGLYSQDCVYARAS</sequence>
<evidence type="ECO:0000256" key="2">
    <source>
        <dbReference type="SAM" id="Phobius"/>
    </source>
</evidence>
<evidence type="ECO:0000256" key="1">
    <source>
        <dbReference type="SAM" id="MobiDB-lite"/>
    </source>
</evidence>
<feature type="transmembrane region" description="Helical" evidence="2">
    <location>
        <begin position="127"/>
        <end position="148"/>
    </location>
</feature>
<name>A0A9K3Q7J8_9STRA</name>
<comment type="caution">
    <text evidence="4">The sequence shown here is derived from an EMBL/GenBank/DDBJ whole genome shotgun (WGS) entry which is preliminary data.</text>
</comment>
<feature type="transmembrane region" description="Helical" evidence="2">
    <location>
        <begin position="390"/>
        <end position="413"/>
    </location>
</feature>